<dbReference type="InParanoid" id="A2FE91"/>
<keyword evidence="4" id="KW-1185">Reference proteome</keyword>
<evidence type="ECO:0000256" key="2">
    <source>
        <dbReference type="SAM" id="MobiDB-lite"/>
    </source>
</evidence>
<reference evidence="3" key="2">
    <citation type="journal article" date="2007" name="Science">
        <title>Draft genome sequence of the sexually transmitted pathogen Trichomonas vaginalis.</title>
        <authorList>
            <person name="Carlton J.M."/>
            <person name="Hirt R.P."/>
            <person name="Silva J.C."/>
            <person name="Delcher A.L."/>
            <person name="Schatz M."/>
            <person name="Zhao Q."/>
            <person name="Wortman J.R."/>
            <person name="Bidwell S.L."/>
            <person name="Alsmark U.C.M."/>
            <person name="Besteiro S."/>
            <person name="Sicheritz-Ponten T."/>
            <person name="Noel C.J."/>
            <person name="Dacks J.B."/>
            <person name="Foster P.G."/>
            <person name="Simillion C."/>
            <person name="Van de Peer Y."/>
            <person name="Miranda-Saavedra D."/>
            <person name="Barton G.J."/>
            <person name="Westrop G.D."/>
            <person name="Mueller S."/>
            <person name="Dessi D."/>
            <person name="Fiori P.L."/>
            <person name="Ren Q."/>
            <person name="Paulsen I."/>
            <person name="Zhang H."/>
            <person name="Bastida-Corcuera F.D."/>
            <person name="Simoes-Barbosa A."/>
            <person name="Brown M.T."/>
            <person name="Hayes R.D."/>
            <person name="Mukherjee M."/>
            <person name="Okumura C.Y."/>
            <person name="Schneider R."/>
            <person name="Smith A.J."/>
            <person name="Vanacova S."/>
            <person name="Villalvazo M."/>
            <person name="Haas B.J."/>
            <person name="Pertea M."/>
            <person name="Feldblyum T.V."/>
            <person name="Utterback T.R."/>
            <person name="Shu C.L."/>
            <person name="Osoegawa K."/>
            <person name="de Jong P.J."/>
            <person name="Hrdy I."/>
            <person name="Horvathova L."/>
            <person name="Zubacova Z."/>
            <person name="Dolezal P."/>
            <person name="Malik S.B."/>
            <person name="Logsdon J.M. Jr."/>
            <person name="Henze K."/>
            <person name="Gupta A."/>
            <person name="Wang C.C."/>
            <person name="Dunne R.L."/>
            <person name="Upcroft J.A."/>
            <person name="Upcroft P."/>
            <person name="White O."/>
            <person name="Salzberg S.L."/>
            <person name="Tang P."/>
            <person name="Chiu C.-H."/>
            <person name="Lee Y.-S."/>
            <person name="Embley T.M."/>
            <person name="Coombs G.H."/>
            <person name="Mottram J.C."/>
            <person name="Tachezy J."/>
            <person name="Fraser-Liggett C.M."/>
            <person name="Johnson P.J."/>
        </authorList>
    </citation>
    <scope>NUCLEOTIDE SEQUENCE [LARGE SCALE GENOMIC DNA]</scope>
    <source>
        <strain evidence="3">G3</strain>
    </source>
</reference>
<dbReference type="Proteomes" id="UP000001542">
    <property type="component" value="Unassembled WGS sequence"/>
</dbReference>
<dbReference type="KEGG" id="tva:4754557"/>
<gene>
    <name evidence="3" type="ORF">TVAG_216850</name>
</gene>
<dbReference type="SMR" id="A2FE91"/>
<proteinExistence type="predicted"/>
<evidence type="ECO:0000313" key="3">
    <source>
        <dbReference type="EMBL" id="EAX96782.1"/>
    </source>
</evidence>
<dbReference type="AlphaFoldDB" id="A2FE91"/>
<dbReference type="VEuPathDB" id="TrichDB:TVAG_216850"/>
<evidence type="ECO:0000313" key="4">
    <source>
        <dbReference type="Proteomes" id="UP000001542"/>
    </source>
</evidence>
<organism evidence="3 4">
    <name type="scientific">Trichomonas vaginalis (strain ATCC PRA-98 / G3)</name>
    <dbReference type="NCBI Taxonomy" id="412133"/>
    <lineage>
        <taxon>Eukaryota</taxon>
        <taxon>Metamonada</taxon>
        <taxon>Parabasalia</taxon>
        <taxon>Trichomonadida</taxon>
        <taxon>Trichomonadidae</taxon>
        <taxon>Trichomonas</taxon>
    </lineage>
</organism>
<protein>
    <submittedName>
        <fullName evidence="3">Uncharacterized protein</fullName>
    </submittedName>
</protein>
<accession>A2FE91</accession>
<name>A2FE91_TRIV3</name>
<evidence type="ECO:0000256" key="1">
    <source>
        <dbReference type="SAM" id="Coils"/>
    </source>
</evidence>
<feature type="coiled-coil region" evidence="1">
    <location>
        <begin position="2"/>
        <end position="40"/>
    </location>
</feature>
<dbReference type="VEuPathDB" id="TrichDB:TVAGG3_0233630"/>
<sequence length="144" mass="16871">MSHQLIREVKEKTEKLKSLKKDYNATAERVNNELLNLESRNNGPKVRVSLQLAQKCLDILLNHPENANLVINYLNQCKFENISDDSSPILDEEEEDYNIKYQPTEKKSNVSNFTDQDTEEEDSFLLSDVELENEKFYNQWDAQN</sequence>
<dbReference type="EMBL" id="DS113744">
    <property type="protein sequence ID" value="EAX96782.1"/>
    <property type="molecule type" value="Genomic_DNA"/>
</dbReference>
<reference evidence="3" key="1">
    <citation type="submission" date="2006-10" db="EMBL/GenBank/DDBJ databases">
        <authorList>
            <person name="Amadeo P."/>
            <person name="Zhao Q."/>
            <person name="Wortman J."/>
            <person name="Fraser-Liggett C."/>
            <person name="Carlton J."/>
        </authorList>
    </citation>
    <scope>NUCLEOTIDE SEQUENCE</scope>
    <source>
        <strain evidence="3">G3</strain>
    </source>
</reference>
<dbReference type="RefSeq" id="XP_001309712.1">
    <property type="nucleotide sequence ID" value="XM_001309711.1"/>
</dbReference>
<feature type="region of interest" description="Disordered" evidence="2">
    <location>
        <begin position="98"/>
        <end position="123"/>
    </location>
</feature>
<keyword evidence="1" id="KW-0175">Coiled coil</keyword>